<accession>A0A1Q8CMR1</accession>
<dbReference type="AlphaFoldDB" id="A0A1Q8CMR1"/>
<dbReference type="Proteomes" id="UP000185596">
    <property type="component" value="Unassembled WGS sequence"/>
</dbReference>
<evidence type="ECO:0000313" key="1">
    <source>
        <dbReference type="EMBL" id="OLF15653.1"/>
    </source>
</evidence>
<proteinExistence type="predicted"/>
<gene>
    <name evidence="1" type="ORF">BU204_20650</name>
</gene>
<organism evidence="1 2">
    <name type="scientific">Actinophytocola xanthii</name>
    <dbReference type="NCBI Taxonomy" id="1912961"/>
    <lineage>
        <taxon>Bacteria</taxon>
        <taxon>Bacillati</taxon>
        <taxon>Actinomycetota</taxon>
        <taxon>Actinomycetes</taxon>
        <taxon>Pseudonocardiales</taxon>
        <taxon>Pseudonocardiaceae</taxon>
    </lineage>
</organism>
<keyword evidence="2" id="KW-1185">Reference proteome</keyword>
<name>A0A1Q8CMR1_9PSEU</name>
<protein>
    <submittedName>
        <fullName evidence="1">Uncharacterized protein</fullName>
    </submittedName>
</protein>
<reference evidence="1 2" key="1">
    <citation type="submission" date="2016-12" db="EMBL/GenBank/DDBJ databases">
        <title>The draft genome sequence of Actinophytocola sp. 11-183.</title>
        <authorList>
            <person name="Wang W."/>
            <person name="Yuan L."/>
        </authorList>
    </citation>
    <scope>NUCLEOTIDE SEQUENCE [LARGE SCALE GENOMIC DNA]</scope>
    <source>
        <strain evidence="1 2">11-183</strain>
    </source>
</reference>
<sequence>MALERAITEAGGDSLRFNAPAVGLRNATAHQVQAAYRDVPINAFAVTGAWYHTQDQYGEWWTAMGNWNFRDDYVNGSNPDDASGLATDDVDKNCWQNDGDTLSAYDYQNNYYDQTYRHTATVNESVWQIRDRTQGFVLKSDHGTHLLHFRRIGYGCDNKMVAGYHFEHNQDGDASSWGVSISVGVMSLSYSGDAGDTLKKSTPVFYNNPPS</sequence>
<dbReference type="EMBL" id="MSIE01000038">
    <property type="protein sequence ID" value="OLF15653.1"/>
    <property type="molecule type" value="Genomic_DNA"/>
</dbReference>
<comment type="caution">
    <text evidence="1">The sequence shown here is derived from an EMBL/GenBank/DDBJ whole genome shotgun (WGS) entry which is preliminary data.</text>
</comment>
<evidence type="ECO:0000313" key="2">
    <source>
        <dbReference type="Proteomes" id="UP000185596"/>
    </source>
</evidence>